<keyword evidence="2" id="KW-0677">Repeat</keyword>
<dbReference type="InterPro" id="IPR012334">
    <property type="entry name" value="Pectin_lyas_fold"/>
</dbReference>
<feature type="region of interest" description="Disordered" evidence="4">
    <location>
        <begin position="399"/>
        <end position="421"/>
    </location>
</feature>
<dbReference type="PANTHER" id="PTHR22990">
    <property type="entry name" value="F-BOX ONLY PROTEIN"/>
    <property type="match status" value="1"/>
</dbReference>
<feature type="signal peptide" evidence="5">
    <location>
        <begin position="1"/>
        <end position="22"/>
    </location>
</feature>
<dbReference type="InterPro" id="IPR011050">
    <property type="entry name" value="Pectin_lyase_fold/virulence"/>
</dbReference>
<evidence type="ECO:0000313" key="7">
    <source>
        <dbReference type="EMBL" id="UOD33674.1"/>
    </source>
</evidence>
<reference evidence="7 8" key="1">
    <citation type="submission" date="2020-10" db="EMBL/GenBank/DDBJ databases">
        <title>Genome analysis of Massilia species.</title>
        <authorList>
            <person name="Jung D.-H."/>
        </authorList>
    </citation>
    <scope>NUCLEOTIDE SEQUENCE [LARGE SCALE GENOMIC DNA]</scope>
    <source>
        <strain evidence="8">sipir</strain>
    </source>
</reference>
<feature type="domain" description="Carbohydrate-binding/sugar hydrolysis" evidence="6">
    <location>
        <begin position="194"/>
        <end position="353"/>
    </location>
</feature>
<dbReference type="SMART" id="SM00722">
    <property type="entry name" value="CASH"/>
    <property type="match status" value="2"/>
</dbReference>
<dbReference type="Pfam" id="PF05048">
    <property type="entry name" value="NosD"/>
    <property type="match status" value="1"/>
</dbReference>
<comment type="pathway">
    <text evidence="1">Protein modification; protein ubiquitination.</text>
</comment>
<accession>A0ABY4AJ94</accession>
<evidence type="ECO:0000256" key="5">
    <source>
        <dbReference type="SAM" id="SignalP"/>
    </source>
</evidence>
<dbReference type="RefSeq" id="WP_243494341.1">
    <property type="nucleotide sequence ID" value="NZ_CP063361.1"/>
</dbReference>
<gene>
    <name evidence="7" type="ORF">INH39_32755</name>
</gene>
<dbReference type="NCBIfam" id="TIGR03804">
    <property type="entry name" value="para_beta_helix"/>
    <property type="match status" value="2"/>
</dbReference>
<dbReference type="NCBIfam" id="TIGR04247">
    <property type="entry name" value="NosD_copper_fam"/>
    <property type="match status" value="1"/>
</dbReference>
<protein>
    <submittedName>
        <fullName evidence="7">Nitrous oxide reductase family maturation protein NosD</fullName>
    </submittedName>
</protein>
<keyword evidence="8" id="KW-1185">Reference proteome</keyword>
<dbReference type="InterPro" id="IPR022441">
    <property type="entry name" value="Para_beta_helix_rpt-2"/>
</dbReference>
<dbReference type="InterPro" id="IPR007742">
    <property type="entry name" value="NosD_dom"/>
</dbReference>
<dbReference type="InterPro" id="IPR051550">
    <property type="entry name" value="SCF-Subunits/Alg-Epimerases"/>
</dbReference>
<dbReference type="SUPFAM" id="SSF51126">
    <property type="entry name" value="Pectin lyase-like"/>
    <property type="match status" value="1"/>
</dbReference>
<dbReference type="InterPro" id="IPR006633">
    <property type="entry name" value="Carb-bd_sugar_hydrolysis-dom"/>
</dbReference>
<evidence type="ECO:0000256" key="2">
    <source>
        <dbReference type="ARBA" id="ARBA00022737"/>
    </source>
</evidence>
<dbReference type="InterPro" id="IPR006626">
    <property type="entry name" value="PbH1"/>
</dbReference>
<dbReference type="PROSITE" id="PS51257">
    <property type="entry name" value="PROKAR_LIPOPROTEIN"/>
    <property type="match status" value="1"/>
</dbReference>
<feature type="chain" id="PRO_5046918516" evidence="5">
    <location>
        <begin position="23"/>
        <end position="421"/>
    </location>
</feature>
<dbReference type="Gene3D" id="2.160.20.10">
    <property type="entry name" value="Single-stranded right-handed beta-helix, Pectin lyase-like"/>
    <property type="match status" value="1"/>
</dbReference>
<evidence type="ECO:0000256" key="1">
    <source>
        <dbReference type="ARBA" id="ARBA00004906"/>
    </source>
</evidence>
<proteinExistence type="predicted"/>
<evidence type="ECO:0000256" key="3">
    <source>
        <dbReference type="ARBA" id="ARBA00022786"/>
    </source>
</evidence>
<keyword evidence="3" id="KW-0833">Ubl conjugation pathway</keyword>
<name>A0ABY4AJ94_9BURK</name>
<sequence length="421" mass="46362">MRAGFAAVASMLLALCASSACAAVLQVRAGESIGAAVRAASAGDTILIARGLYNERLLIDKPLTLRGQDRPTISARNSGDVIRVASSDVTIDGLILRDSGADLDRQNAGVHVLPGSDRFVLRNCVLSYTLFGVFLDKSDHSTLSGNTITGKRDLQSAARGNGIQVYNSAHVDVIDNNISYARDGIYVDLSRHALFRGNKIHHLRYGTHYMNTNHSTWEHNESYQNRGGLALMEVRNLVVRNNVAWGNEDHGIMLRTIQDSVIENNVVAANGRGFFIYDAEYNVLRNNVVINNRTGVHLSAGSSNNAVDGNDFIGNEEAVKFVAARDVTWGRTRGNYWSGYNGWDQGGDGAGDVPYEANDLVDRLNWQYPLVKLLLSSPSVSTLRFVARQFPVLRAPSVVDPHPRMRPNNPEWQRWNDKHVH</sequence>
<dbReference type="EMBL" id="CP063361">
    <property type="protein sequence ID" value="UOD33674.1"/>
    <property type="molecule type" value="Genomic_DNA"/>
</dbReference>
<dbReference type="PANTHER" id="PTHR22990:SF15">
    <property type="entry name" value="F-BOX ONLY PROTEIN 10"/>
    <property type="match status" value="1"/>
</dbReference>
<organism evidence="7 8">
    <name type="scientific">Massilia violaceinigra</name>
    <dbReference type="NCBI Taxonomy" id="2045208"/>
    <lineage>
        <taxon>Bacteria</taxon>
        <taxon>Pseudomonadati</taxon>
        <taxon>Pseudomonadota</taxon>
        <taxon>Betaproteobacteria</taxon>
        <taxon>Burkholderiales</taxon>
        <taxon>Oxalobacteraceae</taxon>
        <taxon>Telluria group</taxon>
        <taxon>Massilia</taxon>
    </lineage>
</organism>
<evidence type="ECO:0000313" key="8">
    <source>
        <dbReference type="Proteomes" id="UP000831532"/>
    </source>
</evidence>
<dbReference type="InterPro" id="IPR026464">
    <property type="entry name" value="NosD_copper_fam"/>
</dbReference>
<keyword evidence="5" id="KW-0732">Signal</keyword>
<dbReference type="Proteomes" id="UP000831532">
    <property type="component" value="Chromosome"/>
</dbReference>
<evidence type="ECO:0000259" key="6">
    <source>
        <dbReference type="SMART" id="SM00722"/>
    </source>
</evidence>
<dbReference type="SMART" id="SM00710">
    <property type="entry name" value="PbH1"/>
    <property type="match status" value="9"/>
</dbReference>
<feature type="domain" description="Carbohydrate-binding/sugar hydrolysis" evidence="6">
    <location>
        <begin position="40"/>
        <end position="188"/>
    </location>
</feature>
<evidence type="ECO:0000256" key="4">
    <source>
        <dbReference type="SAM" id="MobiDB-lite"/>
    </source>
</evidence>